<evidence type="ECO:0000313" key="1">
    <source>
        <dbReference type="EMBL" id="MCI65976.1"/>
    </source>
</evidence>
<keyword evidence="2" id="KW-1185">Reference proteome</keyword>
<organism evidence="1 2">
    <name type="scientific">Trifolium medium</name>
    <dbReference type="NCBI Taxonomy" id="97028"/>
    <lineage>
        <taxon>Eukaryota</taxon>
        <taxon>Viridiplantae</taxon>
        <taxon>Streptophyta</taxon>
        <taxon>Embryophyta</taxon>
        <taxon>Tracheophyta</taxon>
        <taxon>Spermatophyta</taxon>
        <taxon>Magnoliopsida</taxon>
        <taxon>eudicotyledons</taxon>
        <taxon>Gunneridae</taxon>
        <taxon>Pentapetalae</taxon>
        <taxon>rosids</taxon>
        <taxon>fabids</taxon>
        <taxon>Fabales</taxon>
        <taxon>Fabaceae</taxon>
        <taxon>Papilionoideae</taxon>
        <taxon>50 kb inversion clade</taxon>
        <taxon>NPAAA clade</taxon>
        <taxon>Hologalegina</taxon>
        <taxon>IRL clade</taxon>
        <taxon>Trifolieae</taxon>
        <taxon>Trifolium</taxon>
    </lineage>
</organism>
<proteinExistence type="predicted"/>
<dbReference type="Proteomes" id="UP000265520">
    <property type="component" value="Unassembled WGS sequence"/>
</dbReference>
<comment type="caution">
    <text evidence="1">The sequence shown here is derived from an EMBL/GenBank/DDBJ whole genome shotgun (WGS) entry which is preliminary data.</text>
</comment>
<reference evidence="1 2" key="1">
    <citation type="journal article" date="2018" name="Front. Plant Sci.">
        <title>Red Clover (Trifolium pratense) and Zigzag Clover (T. medium) - A Picture of Genomic Similarities and Differences.</title>
        <authorList>
            <person name="Dluhosova J."/>
            <person name="Istvanek J."/>
            <person name="Nedelnik J."/>
            <person name="Repkova J."/>
        </authorList>
    </citation>
    <scope>NUCLEOTIDE SEQUENCE [LARGE SCALE GENOMIC DNA]</scope>
    <source>
        <strain evidence="2">cv. 10/8</strain>
        <tissue evidence="1">Leaf</tissue>
    </source>
</reference>
<evidence type="ECO:0000313" key="2">
    <source>
        <dbReference type="Proteomes" id="UP000265520"/>
    </source>
</evidence>
<dbReference type="EMBL" id="LXQA010686205">
    <property type="protein sequence ID" value="MCI65976.1"/>
    <property type="molecule type" value="Genomic_DNA"/>
</dbReference>
<feature type="non-terminal residue" evidence="1">
    <location>
        <position position="54"/>
    </location>
</feature>
<name>A0A392U0Q8_9FABA</name>
<dbReference type="AlphaFoldDB" id="A0A392U0Q8"/>
<protein>
    <submittedName>
        <fullName evidence="1">Uncharacterized protein</fullName>
    </submittedName>
</protein>
<accession>A0A392U0Q8</accession>
<sequence length="54" mass="5721">MSGIVGKEVRPTMSVSNLACLAYRFLAALVSPPENTPAIVFTAILDLLDSPSRS</sequence>